<dbReference type="Proteomes" id="UP000095759">
    <property type="component" value="Unassembled WGS sequence"/>
</dbReference>
<dbReference type="AlphaFoldDB" id="A0A1E5P313"/>
<feature type="compositionally biased region" description="Basic and acidic residues" evidence="2">
    <location>
        <begin position="405"/>
        <end position="425"/>
    </location>
</feature>
<keyword evidence="1 4" id="KW-0418">Kinase</keyword>
<evidence type="ECO:0000313" key="5">
    <source>
        <dbReference type="Proteomes" id="UP000095759"/>
    </source>
</evidence>
<dbReference type="SUPFAM" id="SSF55874">
    <property type="entry name" value="ATPase domain of HSP90 chaperone/DNA topoisomerase II/histidine kinase"/>
    <property type="match status" value="1"/>
</dbReference>
<dbReference type="InterPro" id="IPR036890">
    <property type="entry name" value="HATPase_C_sf"/>
</dbReference>
<evidence type="ECO:0000256" key="2">
    <source>
        <dbReference type="SAM" id="MobiDB-lite"/>
    </source>
</evidence>
<dbReference type="InterPro" id="IPR005467">
    <property type="entry name" value="His_kinase_dom"/>
</dbReference>
<dbReference type="CDD" id="cd16956">
    <property type="entry name" value="HATPase_YehU-like"/>
    <property type="match status" value="1"/>
</dbReference>
<comment type="caution">
    <text evidence="4">The sequence shown here is derived from an EMBL/GenBank/DDBJ whole genome shotgun (WGS) entry which is preliminary data.</text>
</comment>
<protein>
    <submittedName>
        <fullName evidence="4">Histidine kinase</fullName>
    </submittedName>
</protein>
<dbReference type="PANTHER" id="PTHR34220">
    <property type="entry name" value="SENSOR HISTIDINE KINASE YPDA"/>
    <property type="match status" value="1"/>
</dbReference>
<dbReference type="OrthoDB" id="2514702at2"/>
<organism evidence="4 5">
    <name type="scientific">Streptomyces agglomeratus</name>
    <dbReference type="NCBI Taxonomy" id="285458"/>
    <lineage>
        <taxon>Bacteria</taxon>
        <taxon>Bacillati</taxon>
        <taxon>Actinomycetota</taxon>
        <taxon>Actinomycetes</taxon>
        <taxon>Kitasatosporales</taxon>
        <taxon>Streptomycetaceae</taxon>
        <taxon>Streptomyces</taxon>
    </lineage>
</organism>
<dbReference type="PROSITE" id="PS50109">
    <property type="entry name" value="HIS_KIN"/>
    <property type="match status" value="1"/>
</dbReference>
<proteinExistence type="predicted"/>
<dbReference type="SMART" id="SM00387">
    <property type="entry name" value="HATPase_c"/>
    <property type="match status" value="1"/>
</dbReference>
<evidence type="ECO:0000256" key="1">
    <source>
        <dbReference type="ARBA" id="ARBA00022777"/>
    </source>
</evidence>
<dbReference type="InterPro" id="IPR010559">
    <property type="entry name" value="Sig_transdc_His_kin_internal"/>
</dbReference>
<dbReference type="Gene3D" id="3.30.565.10">
    <property type="entry name" value="Histidine kinase-like ATPase, C-terminal domain"/>
    <property type="match status" value="1"/>
</dbReference>
<feature type="domain" description="Histidine kinase" evidence="3">
    <location>
        <begin position="292"/>
        <end position="393"/>
    </location>
</feature>
<dbReference type="GO" id="GO:0016020">
    <property type="term" value="C:membrane"/>
    <property type="evidence" value="ECO:0007669"/>
    <property type="project" value="InterPro"/>
</dbReference>
<reference evidence="4 5" key="1">
    <citation type="submission" date="2016-08" db="EMBL/GenBank/DDBJ databases">
        <title>Complete genome sequence of Streptomyces agglomeratus strain 6-3-2, a novel anti-MRSA actinomycete isolated from Wuli of Tebit, China.</title>
        <authorList>
            <person name="Chen X."/>
        </authorList>
    </citation>
    <scope>NUCLEOTIDE SEQUENCE [LARGE SCALE GENOMIC DNA]</scope>
    <source>
        <strain evidence="4 5">6-3-2</strain>
    </source>
</reference>
<accession>A0A1E5P313</accession>
<evidence type="ECO:0000259" key="3">
    <source>
        <dbReference type="PROSITE" id="PS50109"/>
    </source>
</evidence>
<dbReference type="GO" id="GO:0000155">
    <property type="term" value="F:phosphorelay sensor kinase activity"/>
    <property type="evidence" value="ECO:0007669"/>
    <property type="project" value="InterPro"/>
</dbReference>
<evidence type="ECO:0000313" key="4">
    <source>
        <dbReference type="EMBL" id="OEJ23940.1"/>
    </source>
</evidence>
<dbReference type="RefSeq" id="WP_069933452.1">
    <property type="nucleotide sequence ID" value="NZ_MEHJ01000001.1"/>
</dbReference>
<dbReference type="InterPro" id="IPR050640">
    <property type="entry name" value="Bact_2-comp_sensor_kinase"/>
</dbReference>
<dbReference type="InterPro" id="IPR003594">
    <property type="entry name" value="HATPase_dom"/>
</dbReference>
<dbReference type="Pfam" id="PF06580">
    <property type="entry name" value="His_kinase"/>
    <property type="match status" value="1"/>
</dbReference>
<dbReference type="STRING" id="285458.BGM19_31730"/>
<keyword evidence="5" id="KW-1185">Reference proteome</keyword>
<dbReference type="EMBL" id="MEHJ01000001">
    <property type="protein sequence ID" value="OEJ23940.1"/>
    <property type="molecule type" value="Genomic_DNA"/>
</dbReference>
<sequence>MTGAELASLAAAGAVLLAAGIVLGRVTAGHGRGEDLDLGTPVERATFHTLHTASLAAPPLRAGLTEDTARKAARRLRSLLGTEALCLTDRESVLAWDGPGGDHHREPVMRRVREMLDSGRSQSVRSDCDDLQCPLRWVVIAPLTGEEGVLGALVAYGSRESAVLVRAATEVARWVSVQLELAELDRSRTRIVEAEIRALRAQISPHFIFNSLAAIASFVRTDPERARELLLEFADFTRYSFRRHGDFTNLADELRSIEQYLALAGARFGDRLKVTLQVAPEVLPVALPFLCLQPLVENAVKHGLEDSTDEFKVTIAARDAGAEAVVVIEDNGVGMEPERLRRILAGEHTASSGIGLSNVDDRLRQVYGDDYGLVIETGVGAGMKITLRFPKYRAGVHSSTPAGPGRERDRDRDRDRDQKNRDQKR</sequence>
<keyword evidence="1 4" id="KW-0808">Transferase</keyword>
<gene>
    <name evidence="4" type="ORF">AS594_05075</name>
</gene>
<feature type="region of interest" description="Disordered" evidence="2">
    <location>
        <begin position="395"/>
        <end position="425"/>
    </location>
</feature>
<dbReference type="Pfam" id="PF02518">
    <property type="entry name" value="HATPase_c"/>
    <property type="match status" value="1"/>
</dbReference>
<name>A0A1E5P313_9ACTN</name>
<dbReference type="PANTHER" id="PTHR34220:SF7">
    <property type="entry name" value="SENSOR HISTIDINE KINASE YPDA"/>
    <property type="match status" value="1"/>
</dbReference>